<dbReference type="SUPFAM" id="SSF102588">
    <property type="entry name" value="LmbE-like"/>
    <property type="match status" value="1"/>
</dbReference>
<protein>
    <recommendedName>
        <fullName evidence="3">LmbE family protein</fullName>
    </recommendedName>
</protein>
<evidence type="ECO:0000313" key="2">
    <source>
        <dbReference type="Proteomes" id="UP000014174"/>
    </source>
</evidence>
<dbReference type="GO" id="GO:0016811">
    <property type="term" value="F:hydrolase activity, acting on carbon-nitrogen (but not peptide) bonds, in linear amides"/>
    <property type="evidence" value="ECO:0007669"/>
    <property type="project" value="TreeGrafter"/>
</dbReference>
<evidence type="ECO:0000313" key="1">
    <source>
        <dbReference type="EMBL" id="EOR93657.1"/>
    </source>
</evidence>
<dbReference type="OrthoDB" id="9790023at2"/>
<accession>R9GPB6</accession>
<dbReference type="PATRIC" id="fig|1150600.3.peg.3134"/>
<dbReference type="InterPro" id="IPR003737">
    <property type="entry name" value="GlcNAc_PI_deacetylase-related"/>
</dbReference>
<dbReference type="EMBL" id="AQPN01000107">
    <property type="protein sequence ID" value="EOR93657.1"/>
    <property type="molecule type" value="Genomic_DNA"/>
</dbReference>
<dbReference type="Pfam" id="PF02585">
    <property type="entry name" value="PIG-L"/>
    <property type="match status" value="1"/>
</dbReference>
<dbReference type="Proteomes" id="UP000014174">
    <property type="component" value="Unassembled WGS sequence"/>
</dbReference>
<dbReference type="PANTHER" id="PTHR12993:SF29">
    <property type="entry name" value="BLR3841 PROTEIN"/>
    <property type="match status" value="1"/>
</dbReference>
<dbReference type="AlphaFoldDB" id="R9GPB6"/>
<reference evidence="1 2" key="1">
    <citation type="journal article" date="2013" name="Genome Announc.">
        <title>Draft Genome Sequence of Arcticibacter svalbardensis Strain MN12-7T, a Member of the Family Sphingobacteriaceae Isolated from an Arctic Soil Sample.</title>
        <authorList>
            <person name="Shivaji S."/>
            <person name="Ara S."/>
            <person name="Prasad S."/>
            <person name="Manasa B.P."/>
            <person name="Begum Z."/>
            <person name="Singh A."/>
            <person name="Kumar Pinnaka A."/>
        </authorList>
    </citation>
    <scope>NUCLEOTIDE SEQUENCE [LARGE SCALE GENOMIC DNA]</scope>
    <source>
        <strain evidence="1 2">MN12-7</strain>
    </source>
</reference>
<evidence type="ECO:0008006" key="3">
    <source>
        <dbReference type="Google" id="ProtNLM"/>
    </source>
</evidence>
<keyword evidence="2" id="KW-1185">Reference proteome</keyword>
<organism evidence="1 2">
    <name type="scientific">Arcticibacter svalbardensis MN12-7</name>
    <dbReference type="NCBI Taxonomy" id="1150600"/>
    <lineage>
        <taxon>Bacteria</taxon>
        <taxon>Pseudomonadati</taxon>
        <taxon>Bacteroidota</taxon>
        <taxon>Sphingobacteriia</taxon>
        <taxon>Sphingobacteriales</taxon>
        <taxon>Sphingobacteriaceae</taxon>
        <taxon>Arcticibacter</taxon>
    </lineage>
</organism>
<dbReference type="STRING" id="1150600.ADIARSV_3166"/>
<dbReference type="eggNOG" id="COG2120">
    <property type="taxonomic scope" value="Bacteria"/>
</dbReference>
<dbReference type="Gene3D" id="3.40.50.10320">
    <property type="entry name" value="LmbE-like"/>
    <property type="match status" value="1"/>
</dbReference>
<dbReference type="PANTHER" id="PTHR12993">
    <property type="entry name" value="N-ACETYLGLUCOSAMINYL-PHOSPHATIDYLINOSITOL DE-N-ACETYLASE-RELATED"/>
    <property type="match status" value="1"/>
</dbReference>
<gene>
    <name evidence="1" type="ORF">ADIARSV_3166</name>
</gene>
<sequence>MNNKLNWINQAQLISSAELLNFGQTLVIAPHQDDESLGCGGTIALLRQANIPVQVVFMTDGSMSHPNSLLYPAEKLILTREIEAVEALKVLGVESSEIRFLRLKDGSLPSRGRTDFEEAVNRLTAVLYKVGPQTILIPWQRDPHPDHRATWQIIQAALAPIDQQPTQLEYFIWLWERADPADLPLLGEVEVFKVNIEPVIGLKKQAIEAHISQTTTLIDDDPDGFILSPEVLAHFEKADEIFIKKLI</sequence>
<dbReference type="RefSeq" id="WP_016196395.1">
    <property type="nucleotide sequence ID" value="NZ_AQPN01000107.1"/>
</dbReference>
<name>R9GPB6_9SPHI</name>
<comment type="caution">
    <text evidence="1">The sequence shown here is derived from an EMBL/GenBank/DDBJ whole genome shotgun (WGS) entry which is preliminary data.</text>
</comment>
<proteinExistence type="predicted"/>
<dbReference type="InterPro" id="IPR024078">
    <property type="entry name" value="LmbE-like_dom_sf"/>
</dbReference>